<feature type="chain" id="PRO_5013222482" evidence="2">
    <location>
        <begin position="18"/>
        <end position="300"/>
    </location>
</feature>
<sequence>MIIHVVSLSLLFHPLSSLPSFLAFKPNVMASEARDSPDSPDNPVNPDSLEDEANFADDSGSEWETVPESDPDTDFTLGIPAEHKMSDYGSDDEIRWEDQFGDPWEVTNPEHPHNRRCRWVTEEEYELSPSSSEQGGKASDSDSSADPLWGYTRAKERPEWLEKRVRESWAKDVIALTESEARTQYQRLRKRLLRGKVLPLEHEDRLRKLEDVWGIKYLLGSIYLTGTENFTQTPLYYYYQNLPEVKYHPHGAGLVLKVHDFKDKKGRDRVRLEVLREASPGDTRITYQYADAARPGDYDG</sequence>
<evidence type="ECO:0000313" key="4">
    <source>
        <dbReference type="Proteomes" id="UP000184188"/>
    </source>
</evidence>
<gene>
    <name evidence="3" type="ORF">ASPZODRAFT_28268</name>
</gene>
<name>A0A1L9S8Y0_9EURO</name>
<evidence type="ECO:0000256" key="2">
    <source>
        <dbReference type="SAM" id="SignalP"/>
    </source>
</evidence>
<organism evidence="3 4">
    <name type="scientific">Penicilliopsis zonata CBS 506.65</name>
    <dbReference type="NCBI Taxonomy" id="1073090"/>
    <lineage>
        <taxon>Eukaryota</taxon>
        <taxon>Fungi</taxon>
        <taxon>Dikarya</taxon>
        <taxon>Ascomycota</taxon>
        <taxon>Pezizomycotina</taxon>
        <taxon>Eurotiomycetes</taxon>
        <taxon>Eurotiomycetidae</taxon>
        <taxon>Eurotiales</taxon>
        <taxon>Aspergillaceae</taxon>
        <taxon>Penicilliopsis</taxon>
    </lineage>
</organism>
<evidence type="ECO:0000256" key="1">
    <source>
        <dbReference type="SAM" id="MobiDB-lite"/>
    </source>
</evidence>
<dbReference type="Proteomes" id="UP000184188">
    <property type="component" value="Unassembled WGS sequence"/>
</dbReference>
<feature type="region of interest" description="Disordered" evidence="1">
    <location>
        <begin position="31"/>
        <end position="88"/>
    </location>
</feature>
<dbReference type="GeneID" id="34614593"/>
<reference evidence="4" key="1">
    <citation type="journal article" date="2017" name="Genome Biol.">
        <title>Comparative genomics reveals high biological diversity and specific adaptations in the industrially and medically important fungal genus Aspergillus.</title>
        <authorList>
            <person name="de Vries R.P."/>
            <person name="Riley R."/>
            <person name="Wiebenga A."/>
            <person name="Aguilar-Osorio G."/>
            <person name="Amillis S."/>
            <person name="Uchima C.A."/>
            <person name="Anderluh G."/>
            <person name="Asadollahi M."/>
            <person name="Askin M."/>
            <person name="Barry K."/>
            <person name="Battaglia E."/>
            <person name="Bayram O."/>
            <person name="Benocci T."/>
            <person name="Braus-Stromeyer S.A."/>
            <person name="Caldana C."/>
            <person name="Canovas D."/>
            <person name="Cerqueira G.C."/>
            <person name="Chen F."/>
            <person name="Chen W."/>
            <person name="Choi C."/>
            <person name="Clum A."/>
            <person name="Dos Santos R.A."/>
            <person name="Damasio A.R."/>
            <person name="Diallinas G."/>
            <person name="Emri T."/>
            <person name="Fekete E."/>
            <person name="Flipphi M."/>
            <person name="Freyberg S."/>
            <person name="Gallo A."/>
            <person name="Gournas C."/>
            <person name="Habgood R."/>
            <person name="Hainaut M."/>
            <person name="Harispe M.L."/>
            <person name="Henrissat B."/>
            <person name="Hilden K.S."/>
            <person name="Hope R."/>
            <person name="Hossain A."/>
            <person name="Karabika E."/>
            <person name="Karaffa L."/>
            <person name="Karanyi Z."/>
            <person name="Krasevec N."/>
            <person name="Kuo A."/>
            <person name="Kusch H."/>
            <person name="LaButti K."/>
            <person name="Lagendijk E.L."/>
            <person name="Lapidus A."/>
            <person name="Levasseur A."/>
            <person name="Lindquist E."/>
            <person name="Lipzen A."/>
            <person name="Logrieco A.F."/>
            <person name="MacCabe A."/>
            <person name="Maekelae M.R."/>
            <person name="Malavazi I."/>
            <person name="Melin P."/>
            <person name="Meyer V."/>
            <person name="Mielnichuk N."/>
            <person name="Miskei M."/>
            <person name="Molnar A.P."/>
            <person name="Mule G."/>
            <person name="Ngan C.Y."/>
            <person name="Orejas M."/>
            <person name="Orosz E."/>
            <person name="Ouedraogo J.P."/>
            <person name="Overkamp K.M."/>
            <person name="Park H.-S."/>
            <person name="Perrone G."/>
            <person name="Piumi F."/>
            <person name="Punt P.J."/>
            <person name="Ram A.F."/>
            <person name="Ramon A."/>
            <person name="Rauscher S."/>
            <person name="Record E."/>
            <person name="Riano-Pachon D.M."/>
            <person name="Robert V."/>
            <person name="Roehrig J."/>
            <person name="Ruller R."/>
            <person name="Salamov A."/>
            <person name="Salih N.S."/>
            <person name="Samson R.A."/>
            <person name="Sandor E."/>
            <person name="Sanguinetti M."/>
            <person name="Schuetze T."/>
            <person name="Sepcic K."/>
            <person name="Shelest E."/>
            <person name="Sherlock G."/>
            <person name="Sophianopoulou V."/>
            <person name="Squina F.M."/>
            <person name="Sun H."/>
            <person name="Susca A."/>
            <person name="Todd R.B."/>
            <person name="Tsang A."/>
            <person name="Unkles S.E."/>
            <person name="van de Wiele N."/>
            <person name="van Rossen-Uffink D."/>
            <person name="Oliveira J.V."/>
            <person name="Vesth T.C."/>
            <person name="Visser J."/>
            <person name="Yu J.-H."/>
            <person name="Zhou M."/>
            <person name="Andersen M.R."/>
            <person name="Archer D.B."/>
            <person name="Baker S.E."/>
            <person name="Benoit I."/>
            <person name="Brakhage A.A."/>
            <person name="Braus G.H."/>
            <person name="Fischer R."/>
            <person name="Frisvad J.C."/>
            <person name="Goldman G.H."/>
            <person name="Houbraken J."/>
            <person name="Oakley B."/>
            <person name="Pocsi I."/>
            <person name="Scazzocchio C."/>
            <person name="Seiboth B."/>
            <person name="vanKuyk P.A."/>
            <person name="Wortman J."/>
            <person name="Dyer P.S."/>
            <person name="Grigoriev I.V."/>
        </authorList>
    </citation>
    <scope>NUCLEOTIDE SEQUENCE [LARGE SCALE GENOMIC DNA]</scope>
    <source>
        <strain evidence="4">CBS 506.65</strain>
    </source>
</reference>
<protein>
    <submittedName>
        <fullName evidence="3">Uncharacterized protein</fullName>
    </submittedName>
</protein>
<feature type="region of interest" description="Disordered" evidence="1">
    <location>
        <begin position="126"/>
        <end position="149"/>
    </location>
</feature>
<proteinExistence type="predicted"/>
<dbReference type="RefSeq" id="XP_022578126.1">
    <property type="nucleotide sequence ID" value="XM_022728129.1"/>
</dbReference>
<feature type="signal peptide" evidence="2">
    <location>
        <begin position="1"/>
        <end position="17"/>
    </location>
</feature>
<keyword evidence="2" id="KW-0732">Signal</keyword>
<dbReference type="AlphaFoldDB" id="A0A1L9S8Y0"/>
<keyword evidence="4" id="KW-1185">Reference proteome</keyword>
<accession>A0A1L9S8Y0</accession>
<evidence type="ECO:0000313" key="3">
    <source>
        <dbReference type="EMBL" id="OJJ43616.1"/>
    </source>
</evidence>
<feature type="compositionally biased region" description="Acidic residues" evidence="1">
    <location>
        <begin position="48"/>
        <end position="73"/>
    </location>
</feature>
<dbReference type="EMBL" id="KV878351">
    <property type="protein sequence ID" value="OJJ43616.1"/>
    <property type="molecule type" value="Genomic_DNA"/>
</dbReference>
<dbReference type="VEuPathDB" id="FungiDB:ASPZODRAFT_28268"/>